<gene>
    <name evidence="1" type="ORF">EDD80_103133</name>
</gene>
<comment type="caution">
    <text evidence="1">The sequence shown here is derived from an EMBL/GenBank/DDBJ whole genome shotgun (WGS) entry which is preliminary data.</text>
</comment>
<evidence type="ECO:0000313" key="1">
    <source>
        <dbReference type="EMBL" id="TCS88271.1"/>
    </source>
</evidence>
<sequence length="40" mass="4722">MDIFALENSNMYISRDIDKELSAWRQEKKGKPLLLRGARQ</sequence>
<protein>
    <submittedName>
        <fullName evidence="1">Uncharacterized protein</fullName>
    </submittedName>
</protein>
<name>A0A4R3KWG5_9SPHI</name>
<evidence type="ECO:0000313" key="2">
    <source>
        <dbReference type="Proteomes" id="UP000295807"/>
    </source>
</evidence>
<dbReference type="EMBL" id="SMAD01000003">
    <property type="protein sequence ID" value="TCS88271.1"/>
    <property type="molecule type" value="Genomic_DNA"/>
</dbReference>
<reference evidence="1 2" key="1">
    <citation type="submission" date="2019-03" db="EMBL/GenBank/DDBJ databases">
        <title>Genomic Encyclopedia of Type Strains, Phase IV (KMG-IV): sequencing the most valuable type-strain genomes for metagenomic binning, comparative biology and taxonomic classification.</title>
        <authorList>
            <person name="Goeker M."/>
        </authorList>
    </citation>
    <scope>NUCLEOTIDE SEQUENCE [LARGE SCALE GENOMIC DNA]</scope>
    <source>
        <strain evidence="1 2">DSM 21100</strain>
    </source>
</reference>
<dbReference type="AlphaFoldDB" id="A0A4R3KWG5"/>
<dbReference type="Proteomes" id="UP000295807">
    <property type="component" value="Unassembled WGS sequence"/>
</dbReference>
<organism evidence="1 2">
    <name type="scientific">Anseongella ginsenosidimutans</name>
    <dbReference type="NCBI Taxonomy" id="496056"/>
    <lineage>
        <taxon>Bacteria</taxon>
        <taxon>Pseudomonadati</taxon>
        <taxon>Bacteroidota</taxon>
        <taxon>Sphingobacteriia</taxon>
        <taxon>Sphingobacteriales</taxon>
        <taxon>Sphingobacteriaceae</taxon>
        <taxon>Anseongella</taxon>
    </lineage>
</organism>
<proteinExistence type="predicted"/>
<keyword evidence="2" id="KW-1185">Reference proteome</keyword>
<accession>A0A4R3KWG5</accession>